<proteinExistence type="predicted"/>
<dbReference type="EMBL" id="CACVKT020009597">
    <property type="protein sequence ID" value="CAC5422457.1"/>
    <property type="molecule type" value="Genomic_DNA"/>
</dbReference>
<evidence type="ECO:0000313" key="1">
    <source>
        <dbReference type="EMBL" id="CAC5422457.1"/>
    </source>
</evidence>
<keyword evidence="2" id="KW-1185">Reference proteome</keyword>
<gene>
    <name evidence="1" type="ORF">MCOR_54507</name>
</gene>
<name>A0A6J8EPZ4_MYTCO</name>
<accession>A0A6J8EPZ4</accession>
<evidence type="ECO:0000313" key="2">
    <source>
        <dbReference type="Proteomes" id="UP000507470"/>
    </source>
</evidence>
<sequence length="156" mass="17959">MGLARIERTLLEYSQMLRRLISGQLSISADGVLDLHDLIQTPMKTVDELAELYARFLEDRDFPRKTETLVIQAENKLSVINKFTDNSSCVNFVNRYDKWYKTQDRGGLQKPSDSLFLLIRELETVIRKTVEPSYGASSLLINPLKEAMMEGFMVKH</sequence>
<dbReference type="Proteomes" id="UP000507470">
    <property type="component" value="Unassembled WGS sequence"/>
</dbReference>
<dbReference type="AlphaFoldDB" id="A0A6J8EPZ4"/>
<protein>
    <submittedName>
        <fullName evidence="1">Uncharacterized protein</fullName>
    </submittedName>
</protein>
<dbReference type="OrthoDB" id="10640072at2759"/>
<reference evidence="1 2" key="1">
    <citation type="submission" date="2020-06" db="EMBL/GenBank/DDBJ databases">
        <authorList>
            <person name="Li R."/>
            <person name="Bekaert M."/>
        </authorList>
    </citation>
    <scope>NUCLEOTIDE SEQUENCE [LARGE SCALE GENOMIC DNA]</scope>
    <source>
        <strain evidence="2">wild</strain>
    </source>
</reference>
<organism evidence="1 2">
    <name type="scientific">Mytilus coruscus</name>
    <name type="common">Sea mussel</name>
    <dbReference type="NCBI Taxonomy" id="42192"/>
    <lineage>
        <taxon>Eukaryota</taxon>
        <taxon>Metazoa</taxon>
        <taxon>Spiralia</taxon>
        <taxon>Lophotrochozoa</taxon>
        <taxon>Mollusca</taxon>
        <taxon>Bivalvia</taxon>
        <taxon>Autobranchia</taxon>
        <taxon>Pteriomorphia</taxon>
        <taxon>Mytilida</taxon>
        <taxon>Mytiloidea</taxon>
        <taxon>Mytilidae</taxon>
        <taxon>Mytilinae</taxon>
        <taxon>Mytilus</taxon>
    </lineage>
</organism>